<comment type="pathway">
    <text evidence="2 7">Protein modification; protein ubiquitination.</text>
</comment>
<dbReference type="Gramene" id="TRITD5Bv1G106360.1">
    <property type="protein sequence ID" value="TRITD5Bv1G106360.1"/>
    <property type="gene ID" value="TRITD5Bv1G106360"/>
</dbReference>
<proteinExistence type="inferred from homology"/>
<sequence>MAATPADASSSSSSSSEAVVGGEKSNKMITLISSDGESFEATEEAAKMSVTIKHMIEDGCADDGIPLPNVPAKILSMVIEYCNKHAADAAADDTNKHVADPADADEDDDNNNNNASAGEKEDLKSFDASLVAVDQAMLFDIILAANFLSIKGLLDLACQKVADDIKDKSVEEVREIFKIENDFTKEEEEAVRKENAWAFNE</sequence>
<evidence type="ECO:0000313" key="11">
    <source>
        <dbReference type="EMBL" id="VAI31196.1"/>
    </source>
</evidence>
<evidence type="ECO:0000256" key="4">
    <source>
        <dbReference type="ARBA" id="ARBA00022786"/>
    </source>
</evidence>
<evidence type="ECO:0000256" key="1">
    <source>
        <dbReference type="ARBA" id="ARBA00004123"/>
    </source>
</evidence>
<comment type="subunit">
    <text evidence="7">Part of a SCF (SKP1-cullin-F-box) protein ligase complex.</text>
</comment>
<dbReference type="GO" id="GO:0006511">
    <property type="term" value="P:ubiquitin-dependent protein catabolic process"/>
    <property type="evidence" value="ECO:0007669"/>
    <property type="project" value="InterPro"/>
</dbReference>
<organism evidence="11 12">
    <name type="scientific">Triticum turgidum subsp. durum</name>
    <name type="common">Durum wheat</name>
    <name type="synonym">Triticum durum</name>
    <dbReference type="NCBI Taxonomy" id="4567"/>
    <lineage>
        <taxon>Eukaryota</taxon>
        <taxon>Viridiplantae</taxon>
        <taxon>Streptophyta</taxon>
        <taxon>Embryophyta</taxon>
        <taxon>Tracheophyta</taxon>
        <taxon>Spermatophyta</taxon>
        <taxon>Magnoliopsida</taxon>
        <taxon>Liliopsida</taxon>
        <taxon>Poales</taxon>
        <taxon>Poaceae</taxon>
        <taxon>BOP clade</taxon>
        <taxon>Pooideae</taxon>
        <taxon>Triticodae</taxon>
        <taxon>Triticeae</taxon>
        <taxon>Triticinae</taxon>
        <taxon>Triticum</taxon>
    </lineage>
</organism>
<name>A0A9R1AKG7_TRITD</name>
<feature type="region of interest" description="Disordered" evidence="8">
    <location>
        <begin position="1"/>
        <end position="25"/>
    </location>
</feature>
<feature type="domain" description="SKP1 component dimerisation" evidence="9">
    <location>
        <begin position="151"/>
        <end position="198"/>
    </location>
</feature>
<dbReference type="SMART" id="SM00512">
    <property type="entry name" value="Skp1"/>
    <property type="match status" value="1"/>
</dbReference>
<dbReference type="Gene3D" id="3.30.710.10">
    <property type="entry name" value="Potassium Channel Kv1.1, Chain A"/>
    <property type="match status" value="1"/>
</dbReference>
<gene>
    <name evidence="11" type="ORF">TRITD_5Bv1G106360</name>
</gene>
<dbReference type="InterPro" id="IPR001232">
    <property type="entry name" value="SKP1-like"/>
</dbReference>
<dbReference type="InterPro" id="IPR016897">
    <property type="entry name" value="SKP1"/>
</dbReference>
<comment type="function">
    <text evidence="6 7">Involved in ubiquitination and subsequent proteasomal degradation of target proteins. Together with CUL1, RBX1 and a F-box protein, it forms a SCF E3 ubiquitin ligase complex. The functional specificity of this complex depends on the type of F-box protein. In the SCF complex, it serves as an adapter that links the F-box protein to CUL1.</text>
</comment>
<keyword evidence="4 7" id="KW-0833">Ubl conjugation pathway</keyword>
<dbReference type="OMA" id="RTFFNIK"/>
<feature type="compositionally biased region" description="Basic and acidic residues" evidence="8">
    <location>
        <begin position="90"/>
        <end position="100"/>
    </location>
</feature>
<dbReference type="InterPro" id="IPR036296">
    <property type="entry name" value="SKP1-like_dim_sf"/>
</dbReference>
<dbReference type="PIRSF" id="PIRSF028729">
    <property type="entry name" value="E3_ubiquit_lig_SCF_Skp"/>
    <property type="match status" value="1"/>
</dbReference>
<comment type="similarity">
    <text evidence="3 7">Belongs to the SKP1 family.</text>
</comment>
<dbReference type="FunFam" id="3.30.710.10:FF:000170">
    <property type="entry name" value="SKP1-like protein 5"/>
    <property type="match status" value="1"/>
</dbReference>
<dbReference type="EMBL" id="LT934120">
    <property type="protein sequence ID" value="VAI31196.1"/>
    <property type="molecule type" value="Genomic_DNA"/>
</dbReference>
<dbReference type="Pfam" id="PF01466">
    <property type="entry name" value="Skp1"/>
    <property type="match status" value="1"/>
</dbReference>
<evidence type="ECO:0000256" key="2">
    <source>
        <dbReference type="ARBA" id="ARBA00004906"/>
    </source>
</evidence>
<comment type="subcellular location">
    <subcellularLocation>
        <location evidence="1">Nucleus</location>
    </subcellularLocation>
</comment>
<evidence type="ECO:0000256" key="6">
    <source>
        <dbReference type="ARBA" id="ARBA00054396"/>
    </source>
</evidence>
<dbReference type="SUPFAM" id="SSF54695">
    <property type="entry name" value="POZ domain"/>
    <property type="match status" value="1"/>
</dbReference>
<dbReference type="InterPro" id="IPR016073">
    <property type="entry name" value="Skp1_comp_POZ"/>
</dbReference>
<feature type="domain" description="SKP1 component POZ" evidence="10">
    <location>
        <begin position="27"/>
        <end position="86"/>
    </location>
</feature>
<keyword evidence="5" id="KW-0539">Nucleus</keyword>
<dbReference type="PANTHER" id="PTHR11165">
    <property type="entry name" value="SKP1"/>
    <property type="match status" value="1"/>
</dbReference>
<evidence type="ECO:0000313" key="12">
    <source>
        <dbReference type="Proteomes" id="UP000324705"/>
    </source>
</evidence>
<dbReference type="InterPro" id="IPR016072">
    <property type="entry name" value="Skp1_comp_dimer"/>
</dbReference>
<evidence type="ECO:0000259" key="10">
    <source>
        <dbReference type="Pfam" id="PF03931"/>
    </source>
</evidence>
<evidence type="ECO:0000256" key="8">
    <source>
        <dbReference type="SAM" id="MobiDB-lite"/>
    </source>
</evidence>
<evidence type="ECO:0000256" key="7">
    <source>
        <dbReference type="PIRNR" id="PIRNR028729"/>
    </source>
</evidence>
<evidence type="ECO:0000259" key="9">
    <source>
        <dbReference type="Pfam" id="PF01466"/>
    </source>
</evidence>
<dbReference type="Pfam" id="PF03931">
    <property type="entry name" value="Skp1_POZ"/>
    <property type="match status" value="1"/>
</dbReference>
<dbReference type="GO" id="GO:0009867">
    <property type="term" value="P:jasmonic acid mediated signaling pathway"/>
    <property type="evidence" value="ECO:0007669"/>
    <property type="project" value="UniProtKB-ARBA"/>
</dbReference>
<evidence type="ECO:0000256" key="5">
    <source>
        <dbReference type="ARBA" id="ARBA00023242"/>
    </source>
</evidence>
<dbReference type="CDD" id="cd18322">
    <property type="entry name" value="BTB_POZ_SKP1"/>
    <property type="match status" value="1"/>
</dbReference>
<dbReference type="GO" id="GO:0005634">
    <property type="term" value="C:nucleus"/>
    <property type="evidence" value="ECO:0007669"/>
    <property type="project" value="UniProtKB-SubCell"/>
</dbReference>
<keyword evidence="12" id="KW-1185">Reference proteome</keyword>
<dbReference type="InterPro" id="IPR011333">
    <property type="entry name" value="SKP1/BTB/POZ_sf"/>
</dbReference>
<dbReference type="GO" id="GO:0016567">
    <property type="term" value="P:protein ubiquitination"/>
    <property type="evidence" value="ECO:0007669"/>
    <property type="project" value="UniProtKB-UniRule"/>
</dbReference>
<protein>
    <recommendedName>
        <fullName evidence="7">SKP1-like protein</fullName>
    </recommendedName>
</protein>
<accession>A0A9R1AKG7</accession>
<dbReference type="AlphaFoldDB" id="A0A9R1AKG7"/>
<reference evidence="11 12" key="1">
    <citation type="submission" date="2017-09" db="EMBL/GenBank/DDBJ databases">
        <authorList>
            <consortium name="International Durum Wheat Genome Sequencing Consortium (IDWGSC)"/>
            <person name="Milanesi L."/>
        </authorList>
    </citation>
    <scope>NUCLEOTIDE SEQUENCE [LARGE SCALE GENOMIC DNA]</scope>
    <source>
        <strain evidence="12">cv. Svevo</strain>
    </source>
</reference>
<feature type="region of interest" description="Disordered" evidence="8">
    <location>
        <begin position="90"/>
        <end position="119"/>
    </location>
</feature>
<dbReference type="Proteomes" id="UP000324705">
    <property type="component" value="Chromosome 5B"/>
</dbReference>
<evidence type="ECO:0000256" key="3">
    <source>
        <dbReference type="ARBA" id="ARBA00009993"/>
    </source>
</evidence>
<dbReference type="SUPFAM" id="SSF81382">
    <property type="entry name" value="Skp1 dimerisation domain-like"/>
    <property type="match status" value="1"/>
</dbReference>